<comment type="similarity">
    <text evidence="2">Belongs to the DUF177 domain family.</text>
</comment>
<gene>
    <name evidence="6" type="ORF">LHA_1785</name>
</gene>
<dbReference type="STRING" id="449.LHA_1785"/>
<protein>
    <recommendedName>
        <fullName evidence="3">Large ribosomal RNA subunit accumulation protein YceD</fullName>
    </recommendedName>
    <alternativeName>
        <fullName evidence="5">23S rRNA accumulation protein YceD</fullName>
    </alternativeName>
</protein>
<name>A0A0A8UPY3_LEGHA</name>
<evidence type="ECO:0000313" key="7">
    <source>
        <dbReference type="Proteomes" id="UP000032803"/>
    </source>
</evidence>
<dbReference type="GO" id="GO:0005829">
    <property type="term" value="C:cytosol"/>
    <property type="evidence" value="ECO:0007669"/>
    <property type="project" value="TreeGrafter"/>
</dbReference>
<dbReference type="HOGENOM" id="CLU_1813398_0_0_6"/>
<dbReference type="EMBL" id="LN681225">
    <property type="protein sequence ID" value="CEK10818.1"/>
    <property type="molecule type" value="Genomic_DNA"/>
</dbReference>
<dbReference type="PATRIC" id="fig|449.7.peg.2343"/>
<evidence type="ECO:0000256" key="4">
    <source>
        <dbReference type="ARBA" id="ARBA00022517"/>
    </source>
</evidence>
<sequence length="144" mass="16520">MLVNLKTAVNKASPESVILELRERLPAHINSGCIVNCQFAVESQNNYFILTLKVNSDLIITCQRCLKEFIYHYVNETKLAVCHSDEMAEKLMDQYECVIAENNHIDLAELITDEFHLYTPELHPETNDCDTEINRFIGADDTIK</sequence>
<evidence type="ECO:0000256" key="1">
    <source>
        <dbReference type="ARBA" id="ARBA00002868"/>
    </source>
</evidence>
<evidence type="ECO:0000256" key="5">
    <source>
        <dbReference type="ARBA" id="ARBA00031841"/>
    </source>
</evidence>
<dbReference type="GO" id="GO:0042254">
    <property type="term" value="P:ribosome biogenesis"/>
    <property type="evidence" value="ECO:0007669"/>
    <property type="project" value="UniProtKB-KW"/>
</dbReference>
<dbReference type="KEGG" id="lha:LHA_1785"/>
<keyword evidence="4" id="KW-0690">Ribosome biogenesis</keyword>
<proteinExistence type="inferred from homology"/>
<keyword evidence="7" id="KW-1185">Reference proteome</keyword>
<dbReference type="InterPro" id="IPR039255">
    <property type="entry name" value="YceD_bac"/>
</dbReference>
<organism evidence="6 7">
    <name type="scientific">Legionella hackeliae</name>
    <dbReference type="NCBI Taxonomy" id="449"/>
    <lineage>
        <taxon>Bacteria</taxon>
        <taxon>Pseudomonadati</taxon>
        <taxon>Pseudomonadota</taxon>
        <taxon>Gammaproteobacteria</taxon>
        <taxon>Legionellales</taxon>
        <taxon>Legionellaceae</taxon>
        <taxon>Legionella</taxon>
    </lineage>
</organism>
<dbReference type="Proteomes" id="UP000032803">
    <property type="component" value="Chromosome I"/>
</dbReference>
<dbReference type="RefSeq" id="WP_045106122.1">
    <property type="nucleotide sequence ID" value="NZ_LN681225.1"/>
</dbReference>
<dbReference type="OrthoDB" id="9786771at2"/>
<comment type="function">
    <text evidence="1">Plays a role in synthesis, processing and/or stability of 23S rRNA.</text>
</comment>
<dbReference type="PANTHER" id="PTHR38099:SF1">
    <property type="entry name" value="LARGE RIBOSOMAL RNA SUBUNIT ACCUMULATION PROTEIN YCED"/>
    <property type="match status" value="1"/>
</dbReference>
<dbReference type="AlphaFoldDB" id="A0A0A8UPY3"/>
<evidence type="ECO:0000313" key="6">
    <source>
        <dbReference type="EMBL" id="CEK10818.1"/>
    </source>
</evidence>
<evidence type="ECO:0000256" key="3">
    <source>
        <dbReference type="ARBA" id="ARBA00015716"/>
    </source>
</evidence>
<accession>A0A0A8UPY3</accession>
<reference evidence="7" key="1">
    <citation type="submission" date="2014-09" db="EMBL/GenBank/DDBJ databases">
        <authorList>
            <person name="Gomez-Valero L."/>
        </authorList>
    </citation>
    <scope>NUCLEOTIDE SEQUENCE [LARGE SCALE GENOMIC DNA]</scope>
    <source>
        <strain evidence="7">ATCC35250</strain>
    </source>
</reference>
<dbReference type="Pfam" id="PF02620">
    <property type="entry name" value="YceD"/>
    <property type="match status" value="1"/>
</dbReference>
<dbReference type="PANTHER" id="PTHR38099">
    <property type="entry name" value="LARGE RIBOSOMAL RNA SUBUNIT ACCUMULATION PROTEIN YCED"/>
    <property type="match status" value="1"/>
</dbReference>
<evidence type="ECO:0000256" key="2">
    <source>
        <dbReference type="ARBA" id="ARBA00010740"/>
    </source>
</evidence>
<dbReference type="InterPro" id="IPR003772">
    <property type="entry name" value="YceD"/>
</dbReference>